<gene>
    <name evidence="7" type="ORF">P4O66_018172</name>
</gene>
<accession>A0AAD9DL43</accession>
<dbReference type="Pfam" id="PF13765">
    <property type="entry name" value="PRY"/>
    <property type="match status" value="1"/>
</dbReference>
<keyword evidence="1 3" id="KW-0863">Zinc-finger</keyword>
<dbReference type="InterPro" id="IPR006574">
    <property type="entry name" value="PRY"/>
</dbReference>
<dbReference type="InterPro" id="IPR000315">
    <property type="entry name" value="Znf_B-box"/>
</dbReference>
<name>A0AAD9DL43_9TELE</name>
<feature type="domain" description="B box-type" evidence="5">
    <location>
        <begin position="38"/>
        <end position="78"/>
    </location>
</feature>
<protein>
    <recommendedName>
        <fullName evidence="9">B box-type domain-containing protein</fullName>
    </recommendedName>
</protein>
<sequence length="316" mass="36236">SWKERDECECPVSSDYLPSNLVLRHNLVKERQVRAVTASQSECPDHKQKQQFFCLDDKQLVCLQCVAEGHQNHDSCSIIKAAKDCKEELSTSQKHAEKLLDTFKNFKTTCEKIVKHIQTEEQIKEEFERLQFLRHEEEIRITALREEEKEKGQRMKEKIAQAEEECNVLVQLIQEIEAKMEAEDVMFLQREQSIVHCVYACVFKAKYTVPDPAVGPGVCEKVRDICPYYPVTLDPNIISRTISISPDPSSLMGQGTTQDLPNTPERFSIYPIVLGSEGFDSGMHSWLIEVKQCVEWIIVVSKGSVKRKKNLKSISC</sequence>
<evidence type="ECO:0000256" key="3">
    <source>
        <dbReference type="PROSITE-ProRule" id="PRU00024"/>
    </source>
</evidence>
<keyword evidence="4" id="KW-0175">Coiled coil</keyword>
<evidence type="ECO:0000256" key="4">
    <source>
        <dbReference type="SAM" id="Coils"/>
    </source>
</evidence>
<dbReference type="SUPFAM" id="SSF49899">
    <property type="entry name" value="Concanavalin A-like lectins/glucanases"/>
    <property type="match status" value="1"/>
</dbReference>
<evidence type="ECO:0000256" key="1">
    <source>
        <dbReference type="ARBA" id="ARBA00022771"/>
    </source>
</evidence>
<organism evidence="7 8">
    <name type="scientific">Electrophorus voltai</name>
    <dbReference type="NCBI Taxonomy" id="2609070"/>
    <lineage>
        <taxon>Eukaryota</taxon>
        <taxon>Metazoa</taxon>
        <taxon>Chordata</taxon>
        <taxon>Craniata</taxon>
        <taxon>Vertebrata</taxon>
        <taxon>Euteleostomi</taxon>
        <taxon>Actinopterygii</taxon>
        <taxon>Neopterygii</taxon>
        <taxon>Teleostei</taxon>
        <taxon>Ostariophysi</taxon>
        <taxon>Gymnotiformes</taxon>
        <taxon>Gymnotoidei</taxon>
        <taxon>Gymnotidae</taxon>
        <taxon>Electrophorus</taxon>
    </lineage>
</organism>
<keyword evidence="8" id="KW-1185">Reference proteome</keyword>
<dbReference type="InterPro" id="IPR013320">
    <property type="entry name" value="ConA-like_dom_sf"/>
</dbReference>
<dbReference type="Proteomes" id="UP001239994">
    <property type="component" value="Unassembled WGS sequence"/>
</dbReference>
<keyword evidence="1 3" id="KW-0479">Metal-binding</keyword>
<dbReference type="Pfam" id="PF00643">
    <property type="entry name" value="zf-B_box"/>
    <property type="match status" value="1"/>
</dbReference>
<keyword evidence="2" id="KW-0862">Zinc</keyword>
<dbReference type="PRINTS" id="PR01407">
    <property type="entry name" value="BUTYPHLNCDUF"/>
</dbReference>
<evidence type="ECO:0000259" key="5">
    <source>
        <dbReference type="PROSITE" id="PS50119"/>
    </source>
</evidence>
<feature type="non-terminal residue" evidence="7">
    <location>
        <position position="316"/>
    </location>
</feature>
<feature type="coiled-coil region" evidence="4">
    <location>
        <begin position="145"/>
        <end position="179"/>
    </location>
</feature>
<dbReference type="PROSITE" id="PS50119">
    <property type="entry name" value="ZF_BBOX"/>
    <property type="match status" value="1"/>
</dbReference>
<dbReference type="SUPFAM" id="SSF57845">
    <property type="entry name" value="B-box zinc-binding domain"/>
    <property type="match status" value="1"/>
</dbReference>
<dbReference type="AlphaFoldDB" id="A0AAD9DL43"/>
<evidence type="ECO:0000256" key="2">
    <source>
        <dbReference type="ARBA" id="ARBA00022833"/>
    </source>
</evidence>
<evidence type="ECO:0000313" key="8">
    <source>
        <dbReference type="Proteomes" id="UP001239994"/>
    </source>
</evidence>
<dbReference type="SMART" id="SM00589">
    <property type="entry name" value="PRY"/>
    <property type="match status" value="1"/>
</dbReference>
<dbReference type="Gene3D" id="2.60.120.920">
    <property type="match status" value="1"/>
</dbReference>
<dbReference type="InterPro" id="IPR043136">
    <property type="entry name" value="B30.2/SPRY_sf"/>
</dbReference>
<dbReference type="SMART" id="SM00336">
    <property type="entry name" value="BBOX"/>
    <property type="match status" value="1"/>
</dbReference>
<dbReference type="EMBL" id="JAROKS010000249">
    <property type="protein sequence ID" value="KAK1784369.1"/>
    <property type="molecule type" value="Genomic_DNA"/>
</dbReference>
<feature type="domain" description="B30.2/SPRY" evidence="6">
    <location>
        <begin position="211"/>
        <end position="316"/>
    </location>
</feature>
<proteinExistence type="predicted"/>
<evidence type="ECO:0008006" key="9">
    <source>
        <dbReference type="Google" id="ProtNLM"/>
    </source>
</evidence>
<evidence type="ECO:0000313" key="7">
    <source>
        <dbReference type="EMBL" id="KAK1784369.1"/>
    </source>
</evidence>
<evidence type="ECO:0000259" key="6">
    <source>
        <dbReference type="PROSITE" id="PS50188"/>
    </source>
</evidence>
<dbReference type="InterPro" id="IPR001870">
    <property type="entry name" value="B30.2/SPRY"/>
</dbReference>
<dbReference type="PANTHER" id="PTHR24103">
    <property type="entry name" value="E3 UBIQUITIN-PROTEIN LIGASE TRIM"/>
    <property type="match status" value="1"/>
</dbReference>
<comment type="caution">
    <text evidence="7">The sequence shown here is derived from an EMBL/GenBank/DDBJ whole genome shotgun (WGS) entry which is preliminary data.</text>
</comment>
<reference evidence="7" key="1">
    <citation type="submission" date="2023-03" db="EMBL/GenBank/DDBJ databases">
        <title>Electrophorus voltai genome.</title>
        <authorList>
            <person name="Bian C."/>
        </authorList>
    </citation>
    <scope>NUCLEOTIDE SEQUENCE</scope>
    <source>
        <strain evidence="7">CB-2022</strain>
        <tissue evidence="7">Muscle</tissue>
    </source>
</reference>
<dbReference type="InterPro" id="IPR050143">
    <property type="entry name" value="TRIM/RBCC"/>
</dbReference>
<dbReference type="PROSITE" id="PS50188">
    <property type="entry name" value="B302_SPRY"/>
    <property type="match status" value="1"/>
</dbReference>
<dbReference type="Gene3D" id="3.30.160.60">
    <property type="entry name" value="Classic Zinc Finger"/>
    <property type="match status" value="1"/>
</dbReference>
<dbReference type="InterPro" id="IPR003879">
    <property type="entry name" value="Butyrophylin_SPRY"/>
</dbReference>
<dbReference type="GO" id="GO:0008270">
    <property type="term" value="F:zinc ion binding"/>
    <property type="evidence" value="ECO:0007669"/>
    <property type="project" value="UniProtKB-KW"/>
</dbReference>